<sequence length="173" mass="19946">MESYLSLPIIDQSIAILDEHSSYEDNVKALSFVLNHEFPLTMGYGVAPKQNRNTSHPDFVVYRLQRRSARDRGLFDHTLVQAKRSHESLEDTMDQLVTALESANSEHGRCWAIMAIGATLHFFEYHTHLPTNHRLIPWCPPGHSTNIFHLRDDSRVIESMFDHLRQNNEPAAR</sequence>
<dbReference type="EMBL" id="JAPZBR010000008">
    <property type="protein sequence ID" value="KAJ5341489.1"/>
    <property type="molecule type" value="Genomic_DNA"/>
</dbReference>
<reference evidence="2" key="1">
    <citation type="submission" date="2022-12" db="EMBL/GenBank/DDBJ databases">
        <authorList>
            <person name="Petersen C."/>
        </authorList>
    </citation>
    <scope>NUCLEOTIDE SEQUENCE</scope>
    <source>
        <strain evidence="2">IBT 35675</strain>
    </source>
</reference>
<reference evidence="2" key="2">
    <citation type="journal article" date="2023" name="IMA Fungus">
        <title>Comparative genomic study of the Penicillium genus elucidates a diverse pangenome and 15 lateral gene transfer events.</title>
        <authorList>
            <person name="Petersen C."/>
            <person name="Sorensen T."/>
            <person name="Nielsen M.R."/>
            <person name="Sondergaard T.E."/>
            <person name="Sorensen J.L."/>
            <person name="Fitzpatrick D.A."/>
            <person name="Frisvad J.C."/>
            <person name="Nielsen K.L."/>
        </authorList>
    </citation>
    <scope>NUCLEOTIDE SEQUENCE</scope>
    <source>
        <strain evidence="2">IBT 35675</strain>
    </source>
</reference>
<feature type="coiled-coil region" evidence="1">
    <location>
        <begin position="79"/>
        <end position="106"/>
    </location>
</feature>
<keyword evidence="3" id="KW-1185">Reference proteome</keyword>
<accession>A0A9W9QRW1</accession>
<dbReference type="AlphaFoldDB" id="A0A9W9QRW1"/>
<comment type="caution">
    <text evidence="2">The sequence shown here is derived from an EMBL/GenBank/DDBJ whole genome shotgun (WGS) entry which is preliminary data.</text>
</comment>
<gene>
    <name evidence="2" type="ORF">N7541_010613</name>
</gene>
<protein>
    <submittedName>
        <fullName evidence="2">Uncharacterized protein</fullName>
    </submittedName>
</protein>
<proteinExistence type="predicted"/>
<name>A0A9W9QRW1_PENBR</name>
<evidence type="ECO:0000313" key="3">
    <source>
        <dbReference type="Proteomes" id="UP001148299"/>
    </source>
</evidence>
<dbReference type="Proteomes" id="UP001148299">
    <property type="component" value="Unassembled WGS sequence"/>
</dbReference>
<keyword evidence="1" id="KW-0175">Coiled coil</keyword>
<organism evidence="2 3">
    <name type="scientific">Penicillium brevicompactum</name>
    <dbReference type="NCBI Taxonomy" id="5074"/>
    <lineage>
        <taxon>Eukaryota</taxon>
        <taxon>Fungi</taxon>
        <taxon>Dikarya</taxon>
        <taxon>Ascomycota</taxon>
        <taxon>Pezizomycotina</taxon>
        <taxon>Eurotiomycetes</taxon>
        <taxon>Eurotiomycetidae</taxon>
        <taxon>Eurotiales</taxon>
        <taxon>Aspergillaceae</taxon>
        <taxon>Penicillium</taxon>
    </lineage>
</organism>
<evidence type="ECO:0000256" key="1">
    <source>
        <dbReference type="SAM" id="Coils"/>
    </source>
</evidence>
<evidence type="ECO:0000313" key="2">
    <source>
        <dbReference type="EMBL" id="KAJ5341489.1"/>
    </source>
</evidence>